<dbReference type="InterPro" id="IPR009081">
    <property type="entry name" value="PP-bd_ACP"/>
</dbReference>
<gene>
    <name evidence="9" type="ORF">Cylst_6441</name>
</gene>
<accession>K9X990</accession>
<dbReference type="InterPro" id="IPR013217">
    <property type="entry name" value="Methyltransf_12"/>
</dbReference>
<dbReference type="SUPFAM" id="SSF53474">
    <property type="entry name" value="alpha/beta-Hydrolases"/>
    <property type="match status" value="1"/>
</dbReference>
<dbReference type="InterPro" id="IPR020806">
    <property type="entry name" value="PKS_PP-bd"/>
</dbReference>
<evidence type="ECO:0000256" key="2">
    <source>
        <dbReference type="ARBA" id="ARBA00022553"/>
    </source>
</evidence>
<dbReference type="SMART" id="SM00825">
    <property type="entry name" value="PKS_KS"/>
    <property type="match status" value="1"/>
</dbReference>
<dbReference type="InterPro" id="IPR020841">
    <property type="entry name" value="PKS_Beta-ketoAc_synthase_dom"/>
</dbReference>
<dbReference type="PROSITE" id="PS52004">
    <property type="entry name" value="KS3_2"/>
    <property type="match status" value="1"/>
</dbReference>
<evidence type="ECO:0000256" key="1">
    <source>
        <dbReference type="ARBA" id="ARBA00022450"/>
    </source>
</evidence>
<evidence type="ECO:0000313" key="9">
    <source>
        <dbReference type="EMBL" id="AFZ28232.1"/>
    </source>
</evidence>
<dbReference type="InterPro" id="IPR050091">
    <property type="entry name" value="PKS_NRPS_Biosynth_Enz"/>
</dbReference>
<dbReference type="Gene3D" id="3.40.366.10">
    <property type="entry name" value="Malonyl-Coenzyme A Acyl Carrier Protein, domain 2"/>
    <property type="match status" value="1"/>
</dbReference>
<dbReference type="InterPro" id="IPR036291">
    <property type="entry name" value="NAD(P)-bd_dom_sf"/>
</dbReference>
<keyword evidence="4" id="KW-0276">Fatty acid metabolism</keyword>
<sequence>MCAINKISNSDHSNLQRTIIKKKNMNVFTQNDLGNGLEIAIIGTSCRFPGAQNPDEFWQNLKNGVESITWFSESDLKSEGVEPNLFNHPNYVKANGILSDIEKFDADFFGFSPREAAIMDPQHRLFLECAWECLEQAGYNPKNHQESVGVFAGAGMNLYAGVGMTSYFLHNLYPNRDNLTPWDGFQIMIANGVEFLPTRISHLLNLKGPSVNVQTACSTSLVAVHLACQSLLNGECDMALAGAVAIHQPQKIGYLYQEGMILSTDGHCRAFDKKAQGTIGGNGVGVVVLKRLADAIADRDCIQAVIKGSAINNDGATKVSYTAPSVSGQATVIAMAQAVADISPETISYVEAHGTGTFLGDPIEIAALTQAFRRKTEKKGFCAIGSVKTNIGHLDTAAGMAGLIKTVLALKYKEIPATINFENPNPQIDFYNSPFYVNTQLSPWKTNDLPRRAGVSSLGVGGTNAHIILEETPLLENNDNQVERSLHLLALSAKSEKALKELVQRYITFCTTEKEISLGDICFTANVGREHFNHRLAIVTDSTSELQKNLTEFIAGIASPVLFNGSVTSKQEKAIAFLFTGQGSQYINMGRELYETQPTFRRYLDQCADILRPYLERPLLEVIYPQTTLDNLSLLNETAYTQPALFAIEYALYQLWKFWGIEPKFVMGHSVGEYVAACVAEVFSLEDGLKLIAQRGRLMQALPANGKMLVIFAGETQVNTILQLHSNNISIAAINGPENTIISGEKEAIELIKTDLENLGIKTQELKVSHAFHSHLMDSILADFEQIASEVTYYPPSIPLVSNVTGELMSSDIASSRYWTRHIRETVRFESSIKVLEQLNCEIFLEIGPKPTLLSMGTNCLPGNTKTWLFSLRQTESCWRSMLSSLSHLYLHGVSVNWKGFDQDYRRYRVILPTYPFQRKRYWIDAPTQELATVKQSAVLKFLNQGNINQLANMLTSTGDFSSEQQQILPKLLETLVQKYQEEQEYTNRKVVVDYYNSMASQGTWLNYENVTVQYDETFLTFAPFAEIIPGFSWVKLVSDPKKHNQYLSIVFNGQKELREVLFAKVDFQACEKVLDFGCGYGSDLISLAKQFPHLQHLCGYTISNEQAKVGQNKILASGLQERITIYNRDSAQDEFPEQYDLIFAFEVLHHIKRKDLLFSNVNRHLNDKGLLVLADFISNQGFAIEHEETSSYFINKSEWLEKLNQNQLKVIEAIDVSQEMANFLYDPDFEENLAQKSIAGNQDIQSAFTSYHQLGNLMRKKMAIYILLTAQKDTELSSEELSSWNLEKLNSLVAYSEKAPQQWLYQIDWQPQPLIEVKQQKSQLESGIWLIFADIGGVGQRLAQQLLQQGEDCILIYPGETYQTKEIGQWEIVPSDSENYKRLLKDISKIGLSFKGIVHLWNLDTFEVEPLTLSSLQDTQTLNCGSVLFLVQALVKEENLHVDRLWLVTKAAQKVQDLSTPLQIQQSPLWGLGGAISREHPELHSVCLDIEPHENFNEVQVLLKEILSFSQEDQIVYHQDTRYVARLVRHPYPSVHQPQIHKNSSYLITGGLGSLGLQIAQWLVEQGSRYLILTGRNQPSISAQKIISELEQSEVKILVIQADISSPKSVEDMLKTIKTALPPLRGVIHAAGVLDDGVLMEQNWERFLDVMTPKVAGAWNLHHLTQDLPLDFFVLFSSAVSLLGAPGQGNYAAGNAFMDFLAHYRQTLGLPALSINWGPWSETGMAAQTNFSALKLGMIPPQQGLKILGDLLGQNFTQVGVLPVNWAEFLKQFPADNEPLRFEKFIKEQRQAQLEQAQQLPNQPFDLLGQLQNTSEEQRLELLIEYINHQVNKVLGISKEQPLEQHEKFQNLGIDSLMALQLRNFLEIALNISLPSTLIVKYPTINQLSTYLCQTLFSDKKQLKVIEDTHQLKSEQNPWITSLQANPDAEIRLFCFPYAGGGISMFRPWSVELPQKIEVCPIQLPGRDERLHEKPFRDFSKLVDVLVQGLKPELKMPFAFFGHSMGALLAFEVARLLQKGYQITPVHLFISACPAPHLSESLLSLPNPTASDEEIIAQLHRFNSMPESIVQKTNLILDVLPTFRADLEVFKSYNYSTIESLDCPITVFGGKQDTLVCYEHLIPWQTQTRSSFDIKMFTGNHFFLQSQRSMLLQSIAELMINHISSGSNAIW</sequence>
<evidence type="ECO:0000256" key="6">
    <source>
        <dbReference type="ARBA" id="ARBA00023268"/>
    </source>
</evidence>
<dbReference type="GO" id="GO:0031177">
    <property type="term" value="F:phosphopantetheine binding"/>
    <property type="evidence" value="ECO:0007669"/>
    <property type="project" value="InterPro"/>
</dbReference>
<dbReference type="Pfam" id="PF21394">
    <property type="entry name" value="Beta-ketacyl_N"/>
    <property type="match status" value="1"/>
</dbReference>
<evidence type="ECO:0000259" key="7">
    <source>
        <dbReference type="PROSITE" id="PS50075"/>
    </source>
</evidence>
<dbReference type="Gene3D" id="3.40.50.1820">
    <property type="entry name" value="alpha/beta hydrolase"/>
    <property type="match status" value="1"/>
</dbReference>
<evidence type="ECO:0000256" key="5">
    <source>
        <dbReference type="ARBA" id="ARBA00023098"/>
    </source>
</evidence>
<dbReference type="InterPro" id="IPR014031">
    <property type="entry name" value="Ketoacyl_synth_C"/>
</dbReference>
<dbReference type="InterPro" id="IPR036736">
    <property type="entry name" value="ACP-like_sf"/>
</dbReference>
<dbReference type="Pfam" id="PF08659">
    <property type="entry name" value="KR"/>
    <property type="match status" value="1"/>
</dbReference>
<dbReference type="SUPFAM" id="SSF53335">
    <property type="entry name" value="S-adenosyl-L-methionine-dependent methyltransferases"/>
    <property type="match status" value="1"/>
</dbReference>
<dbReference type="SMART" id="SM00822">
    <property type="entry name" value="PKS_KR"/>
    <property type="match status" value="1"/>
</dbReference>
<dbReference type="SUPFAM" id="SSF51735">
    <property type="entry name" value="NAD(P)-binding Rossmann-fold domains"/>
    <property type="match status" value="2"/>
</dbReference>
<dbReference type="CDD" id="cd02440">
    <property type="entry name" value="AdoMet_MTases"/>
    <property type="match status" value="1"/>
</dbReference>
<dbReference type="SUPFAM" id="SSF55048">
    <property type="entry name" value="Probable ACP-binding domain of malonyl-CoA ACP transacylase"/>
    <property type="match status" value="1"/>
</dbReference>
<dbReference type="Pfam" id="PF02801">
    <property type="entry name" value="Ketoacyl-synt_C"/>
    <property type="match status" value="1"/>
</dbReference>
<dbReference type="FunFam" id="3.40.47.10:FF:000042">
    <property type="entry name" value="Polyketide synthase Pks13"/>
    <property type="match status" value="1"/>
</dbReference>
<dbReference type="InterPro" id="IPR014043">
    <property type="entry name" value="Acyl_transferase_dom"/>
</dbReference>
<geneLocation type="plasmid" evidence="9 10">
    <name>pCYLST.01</name>
</geneLocation>
<evidence type="ECO:0000256" key="4">
    <source>
        <dbReference type="ARBA" id="ARBA00022832"/>
    </source>
</evidence>
<dbReference type="InterPro" id="IPR049490">
    <property type="entry name" value="C883_1060-like_KR_N"/>
</dbReference>
<proteinExistence type="predicted"/>
<keyword evidence="9" id="KW-0614">Plasmid</keyword>
<dbReference type="InterPro" id="IPR016036">
    <property type="entry name" value="Malonyl_transacylase_ACP-bd"/>
</dbReference>
<dbReference type="Gene3D" id="3.40.47.10">
    <property type="match status" value="1"/>
</dbReference>
<evidence type="ECO:0000256" key="3">
    <source>
        <dbReference type="ARBA" id="ARBA00022679"/>
    </source>
</evidence>
<dbReference type="SMART" id="SM00828">
    <property type="entry name" value="PKS_MT"/>
    <property type="match status" value="1"/>
</dbReference>
<feature type="domain" description="Ketosynthase family 3 (KS3)" evidence="8">
    <location>
        <begin position="36"/>
        <end position="471"/>
    </location>
</feature>
<keyword evidence="6" id="KW-0511">Multifunctional enzyme</keyword>
<dbReference type="Gene3D" id="3.40.50.720">
    <property type="entry name" value="NAD(P)-binding Rossmann-like Domain"/>
    <property type="match status" value="1"/>
</dbReference>
<dbReference type="InterPro" id="IPR013968">
    <property type="entry name" value="PKS_KR"/>
</dbReference>
<dbReference type="GO" id="GO:0071770">
    <property type="term" value="P:DIM/DIP cell wall layer assembly"/>
    <property type="evidence" value="ECO:0007669"/>
    <property type="project" value="TreeGrafter"/>
</dbReference>
<dbReference type="GO" id="GO:0004312">
    <property type="term" value="F:fatty acid synthase activity"/>
    <property type="evidence" value="ECO:0007669"/>
    <property type="project" value="TreeGrafter"/>
</dbReference>
<dbReference type="Pfam" id="PF22621">
    <property type="entry name" value="CurL-like_PKS_C"/>
    <property type="match status" value="1"/>
</dbReference>
<dbReference type="Proteomes" id="UP000010475">
    <property type="component" value="Plasmid pCYLST.01"/>
</dbReference>
<dbReference type="InterPro" id="IPR016035">
    <property type="entry name" value="Acyl_Trfase/lysoPLipase"/>
</dbReference>
<organism evidence="9 10">
    <name type="scientific">Cylindrospermum stagnale PCC 7417</name>
    <dbReference type="NCBI Taxonomy" id="56107"/>
    <lineage>
        <taxon>Bacteria</taxon>
        <taxon>Bacillati</taxon>
        <taxon>Cyanobacteriota</taxon>
        <taxon>Cyanophyceae</taxon>
        <taxon>Nostocales</taxon>
        <taxon>Nostocaceae</taxon>
        <taxon>Cylindrospermum</taxon>
    </lineage>
</organism>
<dbReference type="PROSITE" id="PS50075">
    <property type="entry name" value="CARRIER"/>
    <property type="match status" value="1"/>
</dbReference>
<dbReference type="InterPro" id="IPR057326">
    <property type="entry name" value="KR_dom"/>
</dbReference>
<dbReference type="Pfam" id="PF00698">
    <property type="entry name" value="Acyl_transf_1"/>
    <property type="match status" value="1"/>
</dbReference>
<dbReference type="FunFam" id="3.40.366.10:FF:000002">
    <property type="entry name" value="Probable polyketide synthase 2"/>
    <property type="match status" value="1"/>
</dbReference>
<name>K9X990_9NOST</name>
<dbReference type="GO" id="GO:0006633">
    <property type="term" value="P:fatty acid biosynthetic process"/>
    <property type="evidence" value="ECO:0007669"/>
    <property type="project" value="InterPro"/>
</dbReference>
<dbReference type="Pfam" id="PF00109">
    <property type="entry name" value="ketoacyl-synt"/>
    <property type="match status" value="1"/>
</dbReference>
<feature type="domain" description="Carrier" evidence="7">
    <location>
        <begin position="1819"/>
        <end position="1897"/>
    </location>
</feature>
<dbReference type="Pfam" id="PF08242">
    <property type="entry name" value="Methyltransf_12"/>
    <property type="match status" value="1"/>
</dbReference>
<dbReference type="InterPro" id="IPR029058">
    <property type="entry name" value="AB_hydrolase_fold"/>
</dbReference>
<dbReference type="SMART" id="SM00827">
    <property type="entry name" value="PKS_AT"/>
    <property type="match status" value="1"/>
</dbReference>
<dbReference type="EMBL" id="CP003643">
    <property type="protein sequence ID" value="AFZ28232.1"/>
    <property type="molecule type" value="Genomic_DNA"/>
</dbReference>
<reference evidence="9 10" key="1">
    <citation type="submission" date="2012-06" db="EMBL/GenBank/DDBJ databases">
        <title>Noncontiguous Finished plasmid 1 of genome of Cylindrospermum stagnale PCC 7417.</title>
        <authorList>
            <consortium name="US DOE Joint Genome Institute"/>
            <person name="Gugger M."/>
            <person name="Coursin T."/>
            <person name="Rippka R."/>
            <person name="Tandeau De Marsac N."/>
            <person name="Huntemann M."/>
            <person name="Wei C.-L."/>
            <person name="Han J."/>
            <person name="Detter J.C."/>
            <person name="Han C."/>
            <person name="Tapia R."/>
            <person name="Davenport K."/>
            <person name="Daligault H."/>
            <person name="Erkkila T."/>
            <person name="Gu W."/>
            <person name="Munk A.C.C."/>
            <person name="Teshima H."/>
            <person name="Xu Y."/>
            <person name="Chain P."/>
            <person name="Chen A."/>
            <person name="Krypides N."/>
            <person name="Mavromatis K."/>
            <person name="Markowitz V."/>
            <person name="Szeto E."/>
            <person name="Ivanova N."/>
            <person name="Mikhailova N."/>
            <person name="Ovchinnikova G."/>
            <person name="Pagani I."/>
            <person name="Pati A."/>
            <person name="Goodwin L."/>
            <person name="Peters L."/>
            <person name="Pitluck S."/>
            <person name="Woyke T."/>
            <person name="Kerfeld C."/>
        </authorList>
    </citation>
    <scope>NUCLEOTIDE SEQUENCE [LARGE SCALE GENOMIC DNA]</scope>
    <source>
        <strain evidence="9 10">PCC 7417</strain>
        <plasmid evidence="10">Plasmid pCYLST.01</plasmid>
    </source>
</reference>
<dbReference type="InterPro" id="IPR018201">
    <property type="entry name" value="Ketoacyl_synth_AS"/>
</dbReference>
<dbReference type="SMART" id="SM00823">
    <property type="entry name" value="PKS_PP"/>
    <property type="match status" value="1"/>
</dbReference>
<evidence type="ECO:0000313" key="10">
    <source>
        <dbReference type="Proteomes" id="UP000010475"/>
    </source>
</evidence>
<dbReference type="PROSITE" id="PS00606">
    <property type="entry name" value="KS3_1"/>
    <property type="match status" value="1"/>
</dbReference>
<dbReference type="InterPro" id="IPR001227">
    <property type="entry name" value="Ac_transferase_dom_sf"/>
</dbReference>
<dbReference type="InterPro" id="IPR016039">
    <property type="entry name" value="Thiolase-like"/>
</dbReference>
<dbReference type="InterPro" id="IPR029063">
    <property type="entry name" value="SAM-dependent_MTases_sf"/>
</dbReference>
<dbReference type="PANTHER" id="PTHR43775:SF51">
    <property type="entry name" value="INACTIVE PHENOLPHTHIOCEROL SYNTHESIS POLYKETIDE SYNTHASE TYPE I PKS1-RELATED"/>
    <property type="match status" value="1"/>
</dbReference>
<dbReference type="PANTHER" id="PTHR43775">
    <property type="entry name" value="FATTY ACID SYNTHASE"/>
    <property type="match status" value="1"/>
</dbReference>
<dbReference type="InterPro" id="IPR014030">
    <property type="entry name" value="Ketoacyl_synth_N"/>
</dbReference>
<dbReference type="GO" id="GO:0004315">
    <property type="term" value="F:3-oxoacyl-[acyl-carrier-protein] synthase activity"/>
    <property type="evidence" value="ECO:0007669"/>
    <property type="project" value="InterPro"/>
</dbReference>
<dbReference type="SUPFAM" id="SSF47336">
    <property type="entry name" value="ACP-like"/>
    <property type="match status" value="1"/>
</dbReference>
<dbReference type="HOGENOM" id="CLU_000022_35_2_3"/>
<keyword evidence="2" id="KW-0597">Phosphoprotein</keyword>
<dbReference type="InterPro" id="IPR001031">
    <property type="entry name" value="Thioesterase"/>
</dbReference>
<dbReference type="SUPFAM" id="SSF53901">
    <property type="entry name" value="Thiolase-like"/>
    <property type="match status" value="1"/>
</dbReference>
<dbReference type="SUPFAM" id="SSF52151">
    <property type="entry name" value="FabD/lysophospholipase-like"/>
    <property type="match status" value="1"/>
</dbReference>
<evidence type="ECO:0000259" key="8">
    <source>
        <dbReference type="PROSITE" id="PS52004"/>
    </source>
</evidence>
<dbReference type="Gene3D" id="1.10.1200.10">
    <property type="entry name" value="ACP-like"/>
    <property type="match status" value="1"/>
</dbReference>
<dbReference type="GO" id="GO:0005886">
    <property type="term" value="C:plasma membrane"/>
    <property type="evidence" value="ECO:0007669"/>
    <property type="project" value="TreeGrafter"/>
</dbReference>
<dbReference type="Pfam" id="PF00550">
    <property type="entry name" value="PP-binding"/>
    <property type="match status" value="1"/>
</dbReference>
<dbReference type="GO" id="GO:0005737">
    <property type="term" value="C:cytoplasm"/>
    <property type="evidence" value="ECO:0007669"/>
    <property type="project" value="TreeGrafter"/>
</dbReference>
<dbReference type="CDD" id="cd08955">
    <property type="entry name" value="KR_2_FAS_SDR_x"/>
    <property type="match status" value="1"/>
</dbReference>
<keyword evidence="3" id="KW-0808">Transferase</keyword>
<keyword evidence="5" id="KW-0443">Lipid metabolism</keyword>
<dbReference type="CDD" id="cd00833">
    <property type="entry name" value="PKS"/>
    <property type="match status" value="1"/>
</dbReference>
<keyword evidence="10" id="KW-1185">Reference proteome</keyword>
<dbReference type="PATRIC" id="fig|56107.3.peg.6907"/>
<dbReference type="Gene3D" id="3.30.70.3290">
    <property type="match status" value="1"/>
</dbReference>
<dbReference type="Gene3D" id="3.40.50.150">
    <property type="entry name" value="Vaccinia Virus protein VP39"/>
    <property type="match status" value="1"/>
</dbReference>
<dbReference type="KEGG" id="csg:Cylst_6441"/>
<keyword evidence="1" id="KW-0596">Phosphopantetheine</keyword>
<dbReference type="InterPro" id="IPR020803">
    <property type="entry name" value="MeTfrase_dom"/>
</dbReference>
<dbReference type="Pfam" id="PF00975">
    <property type="entry name" value="Thioesterase"/>
    <property type="match status" value="1"/>
</dbReference>
<protein>
    <submittedName>
        <fullName evidence="9">Polyketide synthase family protein</fullName>
    </submittedName>
</protein>